<dbReference type="InterPro" id="IPR042183">
    <property type="entry name" value="MmgE/PrpD_sf_1"/>
</dbReference>
<accession>K1JFA2</accession>
<organism evidence="4 5">
    <name type="scientific">Sutterella wadsworthensis 2_1_59BFAA</name>
    <dbReference type="NCBI Taxonomy" id="742823"/>
    <lineage>
        <taxon>Bacteria</taxon>
        <taxon>Pseudomonadati</taxon>
        <taxon>Pseudomonadota</taxon>
        <taxon>Betaproteobacteria</taxon>
        <taxon>Burkholderiales</taxon>
        <taxon>Sutterellaceae</taxon>
        <taxon>Sutterella</taxon>
    </lineage>
</organism>
<dbReference type="EMBL" id="ADMG01000048">
    <property type="protein sequence ID" value="EKB30250.1"/>
    <property type="molecule type" value="Genomic_DNA"/>
</dbReference>
<dbReference type="STRING" id="742823.HMPREF9465_02141"/>
<dbReference type="InterPro" id="IPR005656">
    <property type="entry name" value="MmgE_PrpD"/>
</dbReference>
<dbReference type="RefSeq" id="WP_005436947.1">
    <property type="nucleotide sequence ID" value="NZ_JH815520.1"/>
</dbReference>
<dbReference type="InterPro" id="IPR036148">
    <property type="entry name" value="MmgE/PrpD_sf"/>
</dbReference>
<dbReference type="PANTHER" id="PTHR16943">
    <property type="entry name" value="2-METHYLCITRATE DEHYDRATASE-RELATED"/>
    <property type="match status" value="1"/>
</dbReference>
<comment type="caution">
    <text evidence="4">The sequence shown here is derived from an EMBL/GenBank/DDBJ whole genome shotgun (WGS) entry which is preliminary data.</text>
</comment>
<dbReference type="PANTHER" id="PTHR16943:SF8">
    <property type="entry name" value="2-METHYLCITRATE DEHYDRATASE"/>
    <property type="match status" value="1"/>
</dbReference>
<evidence type="ECO:0000313" key="4">
    <source>
        <dbReference type="EMBL" id="EKB30250.1"/>
    </source>
</evidence>
<dbReference type="Pfam" id="PF03972">
    <property type="entry name" value="MmgE_PrpD_N"/>
    <property type="match status" value="1"/>
</dbReference>
<evidence type="ECO:0008006" key="6">
    <source>
        <dbReference type="Google" id="ProtNLM"/>
    </source>
</evidence>
<sequence length="471" mass="50243">MTETAVPNVLKSEVLARFVVETPSEAVPDAMVKKAVRHILDSIGAGVAGAVSVEAQRLTAVLREEGEGPGRATLWGRGETMTPVNAALVNGTASHAFELDDTGGCDHSGAVVVPAAVAAVELADRPVTGREFIDAVVIGYDVARRPLEACGAYEPHNGAGFHSTGTCGTFGAAAAAARILGLSVRETQNALGLASSFSSGLWCCVHDGAQSKRMHAGHAAWGGLMSAVLARRGFTGPTHVFEEVWGGFNHSFAPTSSDPDAYLRELGENWKLGRVSIKPHASCRSTHAAIDAVDNLRAAHGFTADDVEEVHVIINPFVYGMCGHATLHPMNSAQLSIPYSVAADLVFGSAGLPSFARARREDPRVAAMMARVRFTVDKSQKDDDEPIVEVTLKDGRSWREHVPMPLGAPTNPVTDEALLRKFRGVVGMVFTEEETEELARTLMALEEVSDFRTEVASLLAREPRTREQFDA</sequence>
<dbReference type="InterPro" id="IPR045337">
    <property type="entry name" value="MmgE_PrpD_C"/>
</dbReference>
<proteinExistence type="inferred from homology"/>
<dbReference type="Gene3D" id="1.10.4100.10">
    <property type="entry name" value="2-methylcitrate dehydratase PrpD"/>
    <property type="match status" value="1"/>
</dbReference>
<dbReference type="Pfam" id="PF19305">
    <property type="entry name" value="MmgE_PrpD_C"/>
    <property type="match status" value="1"/>
</dbReference>
<keyword evidence="5" id="KW-1185">Reference proteome</keyword>
<dbReference type="GO" id="GO:0016829">
    <property type="term" value="F:lyase activity"/>
    <property type="evidence" value="ECO:0007669"/>
    <property type="project" value="InterPro"/>
</dbReference>
<evidence type="ECO:0000256" key="1">
    <source>
        <dbReference type="ARBA" id="ARBA00006174"/>
    </source>
</evidence>
<dbReference type="InterPro" id="IPR045336">
    <property type="entry name" value="MmgE_PrpD_N"/>
</dbReference>
<dbReference type="SUPFAM" id="SSF103378">
    <property type="entry name" value="2-methylcitrate dehydratase PrpD"/>
    <property type="match status" value="1"/>
</dbReference>
<dbReference type="eggNOG" id="COG2079">
    <property type="taxonomic scope" value="Bacteria"/>
</dbReference>
<comment type="similarity">
    <text evidence="1">Belongs to the PrpD family.</text>
</comment>
<evidence type="ECO:0000259" key="3">
    <source>
        <dbReference type="Pfam" id="PF19305"/>
    </source>
</evidence>
<name>K1JFA2_9BURK</name>
<reference evidence="4 5" key="1">
    <citation type="submission" date="2012-05" db="EMBL/GenBank/DDBJ databases">
        <title>The Genome Sequence of Sutterella wadsworthensis 2_1_59BFAA.</title>
        <authorList>
            <consortium name="The Broad Institute Genome Sequencing Platform"/>
            <person name="Earl A."/>
            <person name="Ward D."/>
            <person name="Feldgarden M."/>
            <person name="Gevers D."/>
            <person name="Daigneault M."/>
            <person name="Strauss J."/>
            <person name="Allen-Vercoe E."/>
            <person name="Walker B."/>
            <person name="Young S.K."/>
            <person name="Zeng Q."/>
            <person name="Gargeya S."/>
            <person name="Fitzgerald M."/>
            <person name="Haas B."/>
            <person name="Abouelleil A."/>
            <person name="Alvarado L."/>
            <person name="Arachchi H.M."/>
            <person name="Berlin A.M."/>
            <person name="Chapman S.B."/>
            <person name="Goldberg J."/>
            <person name="Griggs A."/>
            <person name="Gujja S."/>
            <person name="Hansen M."/>
            <person name="Howarth C."/>
            <person name="Imamovic A."/>
            <person name="Larimer J."/>
            <person name="McCowen C."/>
            <person name="Montmayeur A."/>
            <person name="Murphy C."/>
            <person name="Neiman D."/>
            <person name="Pearson M."/>
            <person name="Priest M."/>
            <person name="Roberts A."/>
            <person name="Saif S."/>
            <person name="Shea T."/>
            <person name="Sisk P."/>
            <person name="Sykes S."/>
            <person name="Wortman J."/>
            <person name="Nusbaum C."/>
            <person name="Birren B."/>
        </authorList>
    </citation>
    <scope>NUCLEOTIDE SEQUENCE [LARGE SCALE GENOMIC DNA]</scope>
    <source>
        <strain evidence="4 5">2_1_59BFAA</strain>
    </source>
</reference>
<dbReference type="OrthoDB" id="8627321at2"/>
<evidence type="ECO:0000313" key="5">
    <source>
        <dbReference type="Proteomes" id="UP000005835"/>
    </source>
</evidence>
<protein>
    <recommendedName>
        <fullName evidence="6">MmgE/PrpD family protein</fullName>
    </recommendedName>
</protein>
<dbReference type="InterPro" id="IPR042188">
    <property type="entry name" value="MmgE/PrpD_sf_2"/>
</dbReference>
<gene>
    <name evidence="4" type="ORF">HMPREF9465_02141</name>
</gene>
<dbReference type="AlphaFoldDB" id="K1JFA2"/>
<feature type="domain" description="MmgE/PrpD N-terminal" evidence="2">
    <location>
        <begin position="14"/>
        <end position="253"/>
    </location>
</feature>
<feature type="domain" description="MmgE/PrpD C-terminal" evidence="3">
    <location>
        <begin position="280"/>
        <end position="439"/>
    </location>
</feature>
<dbReference type="PATRIC" id="fig|742823.3.peg.2151"/>
<dbReference type="Proteomes" id="UP000005835">
    <property type="component" value="Unassembled WGS sequence"/>
</dbReference>
<evidence type="ECO:0000259" key="2">
    <source>
        <dbReference type="Pfam" id="PF03972"/>
    </source>
</evidence>
<dbReference type="HOGENOM" id="CLU_026574_3_1_4"/>
<dbReference type="Gene3D" id="3.30.1330.120">
    <property type="entry name" value="2-methylcitrate dehydratase PrpD"/>
    <property type="match status" value="1"/>
</dbReference>